<feature type="domain" description="RNA polymerase sigma factor 70 region 4 type 2" evidence="8">
    <location>
        <begin position="162"/>
        <end position="214"/>
    </location>
</feature>
<evidence type="ECO:0000256" key="4">
    <source>
        <dbReference type="ARBA" id="ARBA00023125"/>
    </source>
</evidence>
<dbReference type="Gene3D" id="1.10.10.10">
    <property type="entry name" value="Winged helix-like DNA-binding domain superfamily/Winged helix DNA-binding domain"/>
    <property type="match status" value="1"/>
</dbReference>
<evidence type="ECO:0000256" key="6">
    <source>
        <dbReference type="SAM" id="MobiDB-lite"/>
    </source>
</evidence>
<dbReference type="PANTHER" id="PTHR43133">
    <property type="entry name" value="RNA POLYMERASE ECF-TYPE SIGMA FACTO"/>
    <property type="match status" value="1"/>
</dbReference>
<dbReference type="GO" id="GO:0003677">
    <property type="term" value="F:DNA binding"/>
    <property type="evidence" value="ECO:0007669"/>
    <property type="project" value="UniProtKB-KW"/>
</dbReference>
<comment type="caution">
    <text evidence="9">The sequence shown here is derived from an EMBL/GenBank/DDBJ whole genome shotgun (WGS) entry which is preliminary data.</text>
</comment>
<dbReference type="PANTHER" id="PTHR43133:SF66">
    <property type="entry name" value="ECF RNA POLYMERASE SIGMA FACTOR SIGK"/>
    <property type="match status" value="1"/>
</dbReference>
<dbReference type="InterPro" id="IPR039425">
    <property type="entry name" value="RNA_pol_sigma-70-like"/>
</dbReference>
<dbReference type="AlphaFoldDB" id="A0A370GVT7"/>
<evidence type="ECO:0000256" key="1">
    <source>
        <dbReference type="ARBA" id="ARBA00010641"/>
    </source>
</evidence>
<feature type="compositionally biased region" description="Low complexity" evidence="6">
    <location>
        <begin position="25"/>
        <end position="34"/>
    </location>
</feature>
<feature type="region of interest" description="Disordered" evidence="6">
    <location>
        <begin position="1"/>
        <end position="43"/>
    </location>
</feature>
<dbReference type="InterPro" id="IPR014284">
    <property type="entry name" value="RNA_pol_sigma-70_dom"/>
</dbReference>
<dbReference type="SUPFAM" id="SSF88946">
    <property type="entry name" value="Sigma2 domain of RNA polymerase sigma factors"/>
    <property type="match status" value="1"/>
</dbReference>
<evidence type="ECO:0000256" key="2">
    <source>
        <dbReference type="ARBA" id="ARBA00023015"/>
    </source>
</evidence>
<dbReference type="EMBL" id="QQAZ01000010">
    <property type="protein sequence ID" value="RDI46704.1"/>
    <property type="molecule type" value="Genomic_DNA"/>
</dbReference>
<sequence>MTDDPRFVWMRHHRAARPDTAGETGSASSHPSSGAGNGGNGQHNLVKLLAATGSGDRHAFTEFYRATNPRVFGLALRILRNRTAAEETTQEVYLQVWSKAERFDPDLSTPIGWLMMITHRRAVDRVRSEQTSFVRDVAYGHSHLGRDHDVVVETVGQRLEEQAVLRCLESLSGIQRETVALAYYSGRTYREVAEHLAVPLPTIKSRMRDALKRLHNCLSGVAHA</sequence>
<accession>A0A370GVT7</accession>
<dbReference type="RefSeq" id="WP_246011525.1">
    <property type="nucleotide sequence ID" value="NZ_QQAZ01000010.1"/>
</dbReference>
<dbReference type="NCBIfam" id="TIGR02937">
    <property type="entry name" value="sigma70-ECF"/>
    <property type="match status" value="1"/>
</dbReference>
<dbReference type="SUPFAM" id="SSF88659">
    <property type="entry name" value="Sigma3 and sigma4 domains of RNA polymerase sigma factors"/>
    <property type="match status" value="1"/>
</dbReference>
<dbReference type="Gene3D" id="1.10.1740.10">
    <property type="match status" value="1"/>
</dbReference>
<evidence type="ECO:0000313" key="10">
    <source>
        <dbReference type="Proteomes" id="UP000255355"/>
    </source>
</evidence>
<evidence type="ECO:0000259" key="8">
    <source>
        <dbReference type="Pfam" id="PF08281"/>
    </source>
</evidence>
<dbReference type="Pfam" id="PF08281">
    <property type="entry name" value="Sigma70_r4_2"/>
    <property type="match status" value="1"/>
</dbReference>
<protein>
    <submittedName>
        <fullName evidence="9">RNA polymerase sigma-70 factor (ECF subfamily)</fullName>
    </submittedName>
</protein>
<evidence type="ECO:0000256" key="5">
    <source>
        <dbReference type="ARBA" id="ARBA00023163"/>
    </source>
</evidence>
<keyword evidence="10" id="KW-1185">Reference proteome</keyword>
<dbReference type="GO" id="GO:0016987">
    <property type="term" value="F:sigma factor activity"/>
    <property type="evidence" value="ECO:0007669"/>
    <property type="project" value="UniProtKB-KW"/>
</dbReference>
<feature type="domain" description="RNA polymerase sigma-70 region 2" evidence="7">
    <location>
        <begin position="63"/>
        <end position="130"/>
    </location>
</feature>
<name>A0A370GVT7_9NOCA</name>
<dbReference type="Pfam" id="PF04542">
    <property type="entry name" value="Sigma70_r2"/>
    <property type="match status" value="1"/>
</dbReference>
<dbReference type="NCBIfam" id="NF007228">
    <property type="entry name" value="PRK09646.1"/>
    <property type="match status" value="1"/>
</dbReference>
<dbReference type="GO" id="GO:0006352">
    <property type="term" value="P:DNA-templated transcription initiation"/>
    <property type="evidence" value="ECO:0007669"/>
    <property type="project" value="InterPro"/>
</dbReference>
<gene>
    <name evidence="9" type="ORF">DFR68_110109</name>
</gene>
<evidence type="ECO:0000256" key="3">
    <source>
        <dbReference type="ARBA" id="ARBA00023082"/>
    </source>
</evidence>
<keyword evidence="3" id="KW-0731">Sigma factor</keyword>
<dbReference type="Proteomes" id="UP000255355">
    <property type="component" value="Unassembled WGS sequence"/>
</dbReference>
<dbReference type="InterPro" id="IPR007627">
    <property type="entry name" value="RNA_pol_sigma70_r2"/>
</dbReference>
<keyword evidence="2" id="KW-0805">Transcription regulation</keyword>
<keyword evidence="4" id="KW-0238">DNA-binding</keyword>
<dbReference type="CDD" id="cd06171">
    <property type="entry name" value="Sigma70_r4"/>
    <property type="match status" value="1"/>
</dbReference>
<comment type="similarity">
    <text evidence="1">Belongs to the sigma-70 factor family. ECF subfamily.</text>
</comment>
<dbReference type="InterPro" id="IPR013324">
    <property type="entry name" value="RNA_pol_sigma_r3/r4-like"/>
</dbReference>
<dbReference type="InterPro" id="IPR013249">
    <property type="entry name" value="RNA_pol_sigma70_r4_t2"/>
</dbReference>
<dbReference type="InterPro" id="IPR036388">
    <property type="entry name" value="WH-like_DNA-bd_sf"/>
</dbReference>
<evidence type="ECO:0000313" key="9">
    <source>
        <dbReference type="EMBL" id="RDI46704.1"/>
    </source>
</evidence>
<dbReference type="STRING" id="1210089.GCA_001613165_06861"/>
<evidence type="ECO:0000259" key="7">
    <source>
        <dbReference type="Pfam" id="PF04542"/>
    </source>
</evidence>
<keyword evidence="5" id="KW-0804">Transcription</keyword>
<proteinExistence type="inferred from homology"/>
<organism evidence="9 10">
    <name type="scientific">Nocardia mexicana</name>
    <dbReference type="NCBI Taxonomy" id="279262"/>
    <lineage>
        <taxon>Bacteria</taxon>
        <taxon>Bacillati</taxon>
        <taxon>Actinomycetota</taxon>
        <taxon>Actinomycetes</taxon>
        <taxon>Mycobacteriales</taxon>
        <taxon>Nocardiaceae</taxon>
        <taxon>Nocardia</taxon>
    </lineage>
</organism>
<dbReference type="InterPro" id="IPR013325">
    <property type="entry name" value="RNA_pol_sigma_r2"/>
</dbReference>
<reference evidence="9 10" key="1">
    <citation type="submission" date="2018-07" db="EMBL/GenBank/DDBJ databases">
        <title>Genomic Encyclopedia of Type Strains, Phase IV (KMG-IV): sequencing the most valuable type-strain genomes for metagenomic binning, comparative biology and taxonomic classification.</title>
        <authorList>
            <person name="Goeker M."/>
        </authorList>
    </citation>
    <scope>NUCLEOTIDE SEQUENCE [LARGE SCALE GENOMIC DNA]</scope>
    <source>
        <strain evidence="9 10">DSM 44952</strain>
    </source>
</reference>